<gene>
    <name evidence="2" type="ORF">GCM10009627_01090</name>
</gene>
<evidence type="ECO:0008006" key="4">
    <source>
        <dbReference type="Google" id="ProtNLM"/>
    </source>
</evidence>
<organism evidence="2 3">
    <name type="scientific">Curtobacterium herbarum</name>
    <dbReference type="NCBI Taxonomy" id="150122"/>
    <lineage>
        <taxon>Bacteria</taxon>
        <taxon>Bacillati</taxon>
        <taxon>Actinomycetota</taxon>
        <taxon>Actinomycetes</taxon>
        <taxon>Micrococcales</taxon>
        <taxon>Microbacteriaceae</taxon>
        <taxon>Curtobacterium</taxon>
    </lineage>
</organism>
<evidence type="ECO:0000313" key="2">
    <source>
        <dbReference type="EMBL" id="GAA1491763.1"/>
    </source>
</evidence>
<keyword evidence="1" id="KW-0472">Membrane</keyword>
<proteinExistence type="predicted"/>
<keyword evidence="3" id="KW-1185">Reference proteome</keyword>
<evidence type="ECO:0000256" key="1">
    <source>
        <dbReference type="SAM" id="Phobius"/>
    </source>
</evidence>
<reference evidence="2 3" key="1">
    <citation type="journal article" date="2019" name="Int. J. Syst. Evol. Microbiol.">
        <title>The Global Catalogue of Microorganisms (GCM) 10K type strain sequencing project: providing services to taxonomists for standard genome sequencing and annotation.</title>
        <authorList>
            <consortium name="The Broad Institute Genomics Platform"/>
            <consortium name="The Broad Institute Genome Sequencing Center for Infectious Disease"/>
            <person name="Wu L."/>
            <person name="Ma J."/>
        </authorList>
    </citation>
    <scope>NUCLEOTIDE SEQUENCE [LARGE SCALE GENOMIC DNA]</scope>
    <source>
        <strain evidence="2 3">JCM 12140</strain>
    </source>
</reference>
<sequence>MRSEPLNKPHRPWHQERHLRAYVAAVVTALIGVTYLIGVQDPAFIGWLLLIVAVVAAIDGLLAQRRQHNETRAGVHQGARSHH</sequence>
<accession>A0ABN1Z887</accession>
<keyword evidence="1" id="KW-1133">Transmembrane helix</keyword>
<dbReference type="EMBL" id="BAAAJX010000001">
    <property type="protein sequence ID" value="GAA1491763.1"/>
    <property type="molecule type" value="Genomic_DNA"/>
</dbReference>
<feature type="transmembrane region" description="Helical" evidence="1">
    <location>
        <begin position="44"/>
        <end position="62"/>
    </location>
</feature>
<dbReference type="RefSeq" id="WP_204608349.1">
    <property type="nucleotide sequence ID" value="NZ_BAAAJX010000001.1"/>
</dbReference>
<protein>
    <recommendedName>
        <fullName evidence="4">DUF2631 domain-containing protein</fullName>
    </recommendedName>
</protein>
<evidence type="ECO:0000313" key="3">
    <source>
        <dbReference type="Proteomes" id="UP001501742"/>
    </source>
</evidence>
<keyword evidence="1" id="KW-0812">Transmembrane</keyword>
<dbReference type="Proteomes" id="UP001501742">
    <property type="component" value="Unassembled WGS sequence"/>
</dbReference>
<comment type="caution">
    <text evidence="2">The sequence shown here is derived from an EMBL/GenBank/DDBJ whole genome shotgun (WGS) entry which is preliminary data.</text>
</comment>
<feature type="transmembrane region" description="Helical" evidence="1">
    <location>
        <begin position="21"/>
        <end position="38"/>
    </location>
</feature>
<name>A0ABN1Z887_9MICO</name>